<dbReference type="PANTHER" id="PTHR11200">
    <property type="entry name" value="INOSITOL 5-PHOSPHATASE"/>
    <property type="match status" value="1"/>
</dbReference>
<dbReference type="PANTHER" id="PTHR11200:SF286">
    <property type="entry name" value="5-PHOSPHATASE, PUTATIVE (AFU_ORTHOLOGUE AFUA_5G07600)-RELATED"/>
    <property type="match status" value="1"/>
</dbReference>
<dbReference type="SUPFAM" id="SSF56219">
    <property type="entry name" value="DNase I-like"/>
    <property type="match status" value="1"/>
</dbReference>
<feature type="transmembrane region" description="Helical" evidence="2">
    <location>
        <begin position="451"/>
        <end position="469"/>
    </location>
</feature>
<keyword evidence="2" id="KW-1133">Transmembrane helix</keyword>
<dbReference type="InterPro" id="IPR036691">
    <property type="entry name" value="Endo/exonu/phosph_ase_sf"/>
</dbReference>
<evidence type="ECO:0000256" key="1">
    <source>
        <dbReference type="SAM" id="MobiDB-lite"/>
    </source>
</evidence>
<dbReference type="OrthoDB" id="62798at2759"/>
<dbReference type="GO" id="GO:0046856">
    <property type="term" value="P:phosphatidylinositol dephosphorylation"/>
    <property type="evidence" value="ECO:0007669"/>
    <property type="project" value="InterPro"/>
</dbReference>
<feature type="compositionally biased region" description="Polar residues" evidence="1">
    <location>
        <begin position="201"/>
        <end position="219"/>
    </location>
</feature>
<sequence length="480" mass="54747">MALPQKLKILVGTYNINQQQIYQPLKDWLFSLNDDSSFTIIDKPDVLAIGFQEFSSYPYAFIKVDTARLQHYSELIEKAIIECTHESYTQVVKECMVGLSLFVYVRDSTVMRHVKQIETEKAGVGPFWIGNKGAVAAFLKLGSSREDGEDERGVSLCFICAHLAAHNHNVHLRNTHFKRLCERLLFPKASEDRESIKEEASTSSTSLLPKRSNASTSTKGTNLEINRGNYYSIYDSDYLFFFGDLNYRISLEHPTHPTITLASLVNALRERQHHHLYRYDQLSIARTKGTTLHGFEEGQLSFAPTYKFHLGSSEYNTKLRIPGWCDRILYFWHRENDQVNANKISEAVVDYVTSAEGSTSTATSKESIALRESEPLIKLENYVSHPQYTLSDHKPVSALFTVTTLKPSQRKRTFESPFKLDPWYKMKRQIGEIFARIVGALWWIGGTPTGVGILIIGATTFGVGYYYFYSYYKGKLMHGP</sequence>
<comment type="caution">
    <text evidence="4">The sequence shown here is derived from an EMBL/GenBank/DDBJ whole genome shotgun (WGS) entry which is preliminary data.</text>
</comment>
<dbReference type="AlphaFoldDB" id="A0A9N9C796"/>
<reference evidence="4" key="1">
    <citation type="submission" date="2021-06" db="EMBL/GenBank/DDBJ databases">
        <authorList>
            <person name="Kallberg Y."/>
            <person name="Tangrot J."/>
            <person name="Rosling A."/>
        </authorList>
    </citation>
    <scope>NUCLEOTIDE SEQUENCE</scope>
    <source>
        <strain evidence="4">FL130A</strain>
    </source>
</reference>
<accession>A0A9N9C796</accession>
<name>A0A9N9C796_9GLOM</name>
<dbReference type="InterPro" id="IPR046985">
    <property type="entry name" value="IP5"/>
</dbReference>
<keyword evidence="2" id="KW-0812">Transmembrane</keyword>
<evidence type="ECO:0000313" key="4">
    <source>
        <dbReference type="EMBL" id="CAG8590153.1"/>
    </source>
</evidence>
<evidence type="ECO:0000313" key="5">
    <source>
        <dbReference type="Proteomes" id="UP000789508"/>
    </source>
</evidence>
<dbReference type="Proteomes" id="UP000789508">
    <property type="component" value="Unassembled WGS sequence"/>
</dbReference>
<dbReference type="InterPro" id="IPR000300">
    <property type="entry name" value="IPPc"/>
</dbReference>
<dbReference type="EMBL" id="CAJVPS010003503">
    <property type="protein sequence ID" value="CAG8590153.1"/>
    <property type="molecule type" value="Genomic_DNA"/>
</dbReference>
<dbReference type="SMART" id="SM00128">
    <property type="entry name" value="IPPc"/>
    <property type="match status" value="1"/>
</dbReference>
<keyword evidence="5" id="KW-1185">Reference proteome</keyword>
<organism evidence="4 5">
    <name type="scientific">Ambispora leptoticha</name>
    <dbReference type="NCBI Taxonomy" id="144679"/>
    <lineage>
        <taxon>Eukaryota</taxon>
        <taxon>Fungi</taxon>
        <taxon>Fungi incertae sedis</taxon>
        <taxon>Mucoromycota</taxon>
        <taxon>Glomeromycotina</taxon>
        <taxon>Glomeromycetes</taxon>
        <taxon>Archaeosporales</taxon>
        <taxon>Ambisporaceae</taxon>
        <taxon>Ambispora</taxon>
    </lineage>
</organism>
<feature type="domain" description="Inositol polyphosphate-related phosphatase" evidence="3">
    <location>
        <begin position="5"/>
        <end position="408"/>
    </location>
</feature>
<dbReference type="Gene3D" id="3.60.10.10">
    <property type="entry name" value="Endonuclease/exonuclease/phosphatase"/>
    <property type="match status" value="1"/>
</dbReference>
<feature type="region of interest" description="Disordered" evidence="1">
    <location>
        <begin position="195"/>
        <end position="219"/>
    </location>
</feature>
<keyword evidence="2" id="KW-0472">Membrane</keyword>
<dbReference type="Pfam" id="PF22669">
    <property type="entry name" value="Exo_endo_phos2"/>
    <property type="match status" value="1"/>
</dbReference>
<dbReference type="GO" id="GO:0004439">
    <property type="term" value="F:phosphatidylinositol-4,5-bisphosphate 5-phosphatase activity"/>
    <property type="evidence" value="ECO:0007669"/>
    <property type="project" value="TreeGrafter"/>
</dbReference>
<proteinExistence type="predicted"/>
<evidence type="ECO:0000259" key="3">
    <source>
        <dbReference type="SMART" id="SM00128"/>
    </source>
</evidence>
<protein>
    <submittedName>
        <fullName evidence="4">2467_t:CDS:1</fullName>
    </submittedName>
</protein>
<evidence type="ECO:0000256" key="2">
    <source>
        <dbReference type="SAM" id="Phobius"/>
    </source>
</evidence>
<gene>
    <name evidence="4" type="ORF">ALEPTO_LOCUS7666</name>
</gene>